<sequence>MKSALLNLPQYYHCTILENILPCQLRRIPLIQNGIFEATGFPTQKWFFALLHLASPFIIFFLILLHMSCTFRCWIFECERHKGSILQLKLEASLTSTFWLLVFDAAADQSGTIVEILAEDGKAVSVDMVSILDFLDSK</sequence>
<gene>
    <name evidence="2" type="ORF">Goarm_005043</name>
</gene>
<evidence type="ECO:0000256" key="1">
    <source>
        <dbReference type="SAM" id="Phobius"/>
    </source>
</evidence>
<organism evidence="2 3">
    <name type="scientific">Gossypium armourianum</name>
    <dbReference type="NCBI Taxonomy" id="34283"/>
    <lineage>
        <taxon>Eukaryota</taxon>
        <taxon>Viridiplantae</taxon>
        <taxon>Streptophyta</taxon>
        <taxon>Embryophyta</taxon>
        <taxon>Tracheophyta</taxon>
        <taxon>Spermatophyta</taxon>
        <taxon>Magnoliopsida</taxon>
        <taxon>eudicotyledons</taxon>
        <taxon>Gunneridae</taxon>
        <taxon>Pentapetalae</taxon>
        <taxon>rosids</taxon>
        <taxon>malvids</taxon>
        <taxon>Malvales</taxon>
        <taxon>Malvaceae</taxon>
        <taxon>Malvoideae</taxon>
        <taxon>Gossypium</taxon>
    </lineage>
</organism>
<dbReference type="Proteomes" id="UP000593575">
    <property type="component" value="Unassembled WGS sequence"/>
</dbReference>
<comment type="caution">
    <text evidence="2">The sequence shown here is derived from an EMBL/GenBank/DDBJ whole genome shotgun (WGS) entry which is preliminary data.</text>
</comment>
<evidence type="ECO:0000313" key="2">
    <source>
        <dbReference type="EMBL" id="MBA0839299.1"/>
    </source>
</evidence>
<keyword evidence="1" id="KW-1133">Transmembrane helix</keyword>
<evidence type="ECO:0000313" key="3">
    <source>
        <dbReference type="Proteomes" id="UP000593575"/>
    </source>
</evidence>
<feature type="transmembrane region" description="Helical" evidence="1">
    <location>
        <begin position="46"/>
        <end position="65"/>
    </location>
</feature>
<dbReference type="AlphaFoldDB" id="A0A7J9JYX6"/>
<keyword evidence="1" id="KW-0812">Transmembrane</keyword>
<proteinExistence type="predicted"/>
<protein>
    <submittedName>
        <fullName evidence="2">Uncharacterized protein</fullName>
    </submittedName>
</protein>
<keyword evidence="3" id="KW-1185">Reference proteome</keyword>
<reference evidence="2 3" key="1">
    <citation type="journal article" date="2019" name="Genome Biol. Evol.">
        <title>Insights into the evolution of the New World diploid cottons (Gossypium, subgenus Houzingenia) based on genome sequencing.</title>
        <authorList>
            <person name="Grover C.E."/>
            <person name="Arick M.A. 2nd"/>
            <person name="Thrash A."/>
            <person name="Conover J.L."/>
            <person name="Sanders W.S."/>
            <person name="Peterson D.G."/>
            <person name="Frelichowski J.E."/>
            <person name="Scheffler J.A."/>
            <person name="Scheffler B.E."/>
            <person name="Wendel J.F."/>
        </authorList>
    </citation>
    <scope>NUCLEOTIDE SEQUENCE [LARGE SCALE GENOMIC DNA]</scope>
    <source>
        <strain evidence="2">6</strain>
        <tissue evidence="2">Leaf</tissue>
    </source>
</reference>
<accession>A0A7J9JYX6</accession>
<name>A0A7J9JYX6_9ROSI</name>
<dbReference type="EMBL" id="JABFAE010000010">
    <property type="protein sequence ID" value="MBA0839299.1"/>
    <property type="molecule type" value="Genomic_DNA"/>
</dbReference>
<keyword evidence="1" id="KW-0472">Membrane</keyword>